<keyword evidence="6" id="KW-0808">Transferase</keyword>
<dbReference type="EC" id="2.7.7.65" evidence="2"/>
<dbReference type="Gene3D" id="3.30.70.270">
    <property type="match status" value="1"/>
</dbReference>
<dbReference type="GO" id="GO:0052621">
    <property type="term" value="F:diguanylate cyclase activity"/>
    <property type="evidence" value="ECO:0007669"/>
    <property type="project" value="UniProtKB-EC"/>
</dbReference>
<dbReference type="GO" id="GO:1902201">
    <property type="term" value="P:negative regulation of bacterial-type flagellum-dependent cell motility"/>
    <property type="evidence" value="ECO:0007669"/>
    <property type="project" value="TreeGrafter"/>
</dbReference>
<dbReference type="GO" id="GO:0005886">
    <property type="term" value="C:plasma membrane"/>
    <property type="evidence" value="ECO:0007669"/>
    <property type="project" value="TreeGrafter"/>
</dbReference>
<feature type="transmembrane region" description="Helical" evidence="4">
    <location>
        <begin position="157"/>
        <end position="178"/>
    </location>
</feature>
<feature type="transmembrane region" description="Helical" evidence="4">
    <location>
        <begin position="237"/>
        <end position="263"/>
    </location>
</feature>
<comment type="catalytic activity">
    <reaction evidence="3">
        <text>2 GTP = 3',3'-c-di-GMP + 2 diphosphate</text>
        <dbReference type="Rhea" id="RHEA:24898"/>
        <dbReference type="ChEBI" id="CHEBI:33019"/>
        <dbReference type="ChEBI" id="CHEBI:37565"/>
        <dbReference type="ChEBI" id="CHEBI:58805"/>
        <dbReference type="EC" id="2.7.7.65"/>
    </reaction>
</comment>
<feature type="domain" description="GGDEF" evidence="5">
    <location>
        <begin position="339"/>
        <end position="473"/>
    </location>
</feature>
<evidence type="ECO:0000259" key="5">
    <source>
        <dbReference type="PROSITE" id="PS50887"/>
    </source>
</evidence>
<dbReference type="CDD" id="cd01949">
    <property type="entry name" value="GGDEF"/>
    <property type="match status" value="1"/>
</dbReference>
<dbReference type="RefSeq" id="WP_338611864.1">
    <property type="nucleotide sequence ID" value="NZ_CP095328.1"/>
</dbReference>
<keyword evidence="4" id="KW-0812">Transmembrane</keyword>
<keyword evidence="6" id="KW-0548">Nucleotidyltransferase</keyword>
<feature type="transmembrane region" description="Helical" evidence="4">
    <location>
        <begin position="122"/>
        <end position="145"/>
    </location>
</feature>
<dbReference type="PANTHER" id="PTHR45138">
    <property type="entry name" value="REGULATORY COMPONENTS OF SENSORY TRANSDUCTION SYSTEM"/>
    <property type="match status" value="1"/>
</dbReference>
<comment type="cofactor">
    <cofactor evidence="1">
        <name>Mg(2+)</name>
        <dbReference type="ChEBI" id="CHEBI:18420"/>
    </cofactor>
</comment>
<evidence type="ECO:0000256" key="1">
    <source>
        <dbReference type="ARBA" id="ARBA00001946"/>
    </source>
</evidence>
<gene>
    <name evidence="6" type="ORF">MRK42_05205</name>
</gene>
<dbReference type="PROSITE" id="PS50887">
    <property type="entry name" value="GGDEF"/>
    <property type="match status" value="1"/>
</dbReference>
<name>A0AAU6TBX1_9GAMM</name>
<feature type="transmembrane region" description="Helical" evidence="4">
    <location>
        <begin position="89"/>
        <end position="110"/>
    </location>
</feature>
<accession>A0AAU6TBX1</accession>
<evidence type="ECO:0000313" key="6">
    <source>
        <dbReference type="EMBL" id="XAG42393.1"/>
    </source>
</evidence>
<feature type="transmembrane region" description="Helical" evidence="4">
    <location>
        <begin position="198"/>
        <end position="217"/>
    </location>
</feature>
<dbReference type="SMART" id="SM00267">
    <property type="entry name" value="GGDEF"/>
    <property type="match status" value="1"/>
</dbReference>
<evidence type="ECO:0000256" key="3">
    <source>
        <dbReference type="ARBA" id="ARBA00034247"/>
    </source>
</evidence>
<dbReference type="InterPro" id="IPR029787">
    <property type="entry name" value="Nucleotide_cyclase"/>
</dbReference>
<dbReference type="SUPFAM" id="SSF55073">
    <property type="entry name" value="Nucleotide cyclase"/>
    <property type="match status" value="1"/>
</dbReference>
<dbReference type="EMBL" id="CP095328">
    <property type="protein sequence ID" value="XAG42393.1"/>
    <property type="molecule type" value="Genomic_DNA"/>
</dbReference>
<feature type="transmembrane region" description="Helical" evidence="4">
    <location>
        <begin position="66"/>
        <end position="83"/>
    </location>
</feature>
<dbReference type="FunFam" id="3.30.70.270:FF:000001">
    <property type="entry name" value="Diguanylate cyclase domain protein"/>
    <property type="match status" value="1"/>
</dbReference>
<protein>
    <recommendedName>
        <fullName evidence="2">diguanylate cyclase</fullName>
        <ecNumber evidence="2">2.7.7.65</ecNumber>
    </recommendedName>
</protein>
<dbReference type="InterPro" id="IPR043128">
    <property type="entry name" value="Rev_trsase/Diguanyl_cyclase"/>
</dbReference>
<feature type="transmembrane region" description="Helical" evidence="4">
    <location>
        <begin position="12"/>
        <end position="35"/>
    </location>
</feature>
<evidence type="ECO:0000256" key="4">
    <source>
        <dbReference type="SAM" id="Phobius"/>
    </source>
</evidence>
<dbReference type="Pfam" id="PF00990">
    <property type="entry name" value="GGDEF"/>
    <property type="match status" value="1"/>
</dbReference>
<dbReference type="PANTHER" id="PTHR45138:SF9">
    <property type="entry name" value="DIGUANYLATE CYCLASE DGCM-RELATED"/>
    <property type="match status" value="1"/>
</dbReference>
<proteinExistence type="predicted"/>
<organism evidence="6">
    <name type="scientific">Aeromonas sp. 19NY04SH05-1</name>
    <dbReference type="NCBI Taxonomy" id="2920537"/>
    <lineage>
        <taxon>Bacteria</taxon>
        <taxon>Pseudomonadati</taxon>
        <taxon>Pseudomonadota</taxon>
        <taxon>Gammaproteobacteria</taxon>
        <taxon>Aeromonadales</taxon>
        <taxon>Aeromonadaceae</taxon>
        <taxon>Aeromonas</taxon>
    </lineage>
</organism>
<evidence type="ECO:0000256" key="2">
    <source>
        <dbReference type="ARBA" id="ARBA00012528"/>
    </source>
</evidence>
<dbReference type="AlphaFoldDB" id="A0AAU6TBX1"/>
<dbReference type="NCBIfam" id="TIGR00254">
    <property type="entry name" value="GGDEF"/>
    <property type="match status" value="1"/>
</dbReference>
<keyword evidence="4" id="KW-1133">Transmembrane helix</keyword>
<dbReference type="InterPro" id="IPR000160">
    <property type="entry name" value="GGDEF_dom"/>
</dbReference>
<dbReference type="InterPro" id="IPR050469">
    <property type="entry name" value="Diguanylate_Cyclase"/>
</dbReference>
<sequence>MEEIKPSYIDLLRAPPCAFLGMATLICLFSLAGIFTRPPDMLAAFWPANAVFLGIMIRYPILASPAGWLGGIAGYLLAALFTDDSLLKTGLLTLGNLVGVGVGYLLYRRLGRDNVRLRHPNAIVYLLLISMAASFAAGLVGALINPILFNGRSLHGLGFWFASELVNYMALLPVLLTLPHAGAIRTWFKALWLPHVSWARVLPLLMFICSLLLAEIVSGPGSLAFPVPALLWCAVSYSLFTTTLLSLGFTTLTLLAISGGYLVINHDAQTQYWMFSVRIGIMLIGLTPLTAASIMATRNTLLRQMEYMAHHDHLTGALNRAGFWPSAQQMLAQLDQQHKPIAVCMLDLDNFKQLNDNHGHEAGDRALKAFTMAISQGMPGSTLLGRLGGEEFALLLPDVPPSQAWELVDRLRSEVAQLQVIDEAMRPVTITVSIGLAYREPGHLNLEQLLSHADAALYRAKHNGRNRVEWYQDTTCSQEYGR</sequence>
<feature type="transmembrane region" description="Helical" evidence="4">
    <location>
        <begin position="275"/>
        <end position="296"/>
    </location>
</feature>
<reference evidence="6" key="1">
    <citation type="submission" date="2022-03" db="EMBL/GenBank/DDBJ databases">
        <title>Sea Food Isolates.</title>
        <authorList>
            <person name="Li C."/>
        </authorList>
    </citation>
    <scope>NUCLEOTIDE SEQUENCE</scope>
    <source>
        <strain evidence="6">19NY04SH05-1</strain>
    </source>
</reference>
<dbReference type="GO" id="GO:0043709">
    <property type="term" value="P:cell adhesion involved in single-species biofilm formation"/>
    <property type="evidence" value="ECO:0007669"/>
    <property type="project" value="TreeGrafter"/>
</dbReference>
<keyword evidence="4" id="KW-0472">Membrane</keyword>